<dbReference type="Proteomes" id="UP001164743">
    <property type="component" value="Chromosome 14A"/>
</dbReference>
<accession>A0ABY7D4G5</accession>
<evidence type="ECO:0000313" key="3">
    <source>
        <dbReference type="EMBL" id="WAQ91483.1"/>
    </source>
</evidence>
<sequence>MLATIQGHTRHACAGHANVAWRWWRWYGWASSRTRQMISSGRKLPCLRSLATVWGVAKFTRFLRQAIALLAANVIPVRDTQSTNGISAIEWHALICTSKVSKVAYGYDSANDDRDDKDKGKLMNNNGMLSWLGRLLTPLANTLWKFYIDQTRLCPSLAYSNTIALPWLVNRAAYLIKEQIRSHEQYYNSAALCDEDEGKQCPIIGCFLASWFPPHPARQQPPEVLDRPAPPPPLACRPHPSASSPPDSLLPPGRHTNDLAKSD</sequence>
<feature type="region of interest" description="Disordered" evidence="1">
    <location>
        <begin position="218"/>
        <end position="263"/>
    </location>
</feature>
<dbReference type="EMBL" id="CP110434">
    <property type="protein sequence ID" value="WAQ91483.1"/>
    <property type="molecule type" value="Genomic_DNA"/>
</dbReference>
<proteinExistence type="predicted"/>
<dbReference type="EMBL" id="CP110434">
    <property type="protein sequence ID" value="WAQ91482.1"/>
    <property type="molecule type" value="Genomic_DNA"/>
</dbReference>
<reference evidence="3" key="1">
    <citation type="submission" date="2022-10" db="EMBL/GenBank/DDBJ databases">
        <title>Puccinia triticina Genome sequencing and assembly.</title>
        <authorList>
            <person name="Li C."/>
        </authorList>
    </citation>
    <scope>NUCLEOTIDE SEQUENCE</scope>
    <source>
        <strain evidence="3">Pt15</strain>
    </source>
</reference>
<feature type="compositionally biased region" description="Low complexity" evidence="1">
    <location>
        <begin position="236"/>
        <end position="252"/>
    </location>
</feature>
<name>A0ABY7D4G5_9BASI</name>
<dbReference type="RefSeq" id="XP_053027037.1">
    <property type="nucleotide sequence ID" value="XM_053163074.1"/>
</dbReference>
<keyword evidence="4" id="KW-1185">Reference proteome</keyword>
<dbReference type="GeneID" id="77803969"/>
<evidence type="ECO:0000313" key="4">
    <source>
        <dbReference type="Proteomes" id="UP001164743"/>
    </source>
</evidence>
<organism evidence="3 4">
    <name type="scientific">Puccinia triticina</name>
    <dbReference type="NCBI Taxonomy" id="208348"/>
    <lineage>
        <taxon>Eukaryota</taxon>
        <taxon>Fungi</taxon>
        <taxon>Dikarya</taxon>
        <taxon>Basidiomycota</taxon>
        <taxon>Pucciniomycotina</taxon>
        <taxon>Pucciniomycetes</taxon>
        <taxon>Pucciniales</taxon>
        <taxon>Pucciniaceae</taxon>
        <taxon>Puccinia</taxon>
    </lineage>
</organism>
<evidence type="ECO:0000313" key="2">
    <source>
        <dbReference type="EMBL" id="WAQ91482.1"/>
    </source>
</evidence>
<evidence type="ECO:0000256" key="1">
    <source>
        <dbReference type="SAM" id="MobiDB-lite"/>
    </source>
</evidence>
<protein>
    <submittedName>
        <fullName evidence="3">Uncharacterized protein</fullName>
    </submittedName>
</protein>
<gene>
    <name evidence="2" type="ORF">PtA15_14A366</name>
    <name evidence="3" type="ORF">PtA15_14A367</name>
</gene>